<dbReference type="SMART" id="SM00418">
    <property type="entry name" value="HTH_ARSR"/>
    <property type="match status" value="1"/>
</dbReference>
<name>A0A174WL17_9CLOT</name>
<evidence type="ECO:0000313" key="3">
    <source>
        <dbReference type="Proteomes" id="UP000092714"/>
    </source>
</evidence>
<comment type="caution">
    <text evidence="2">The sequence shown here is derived from an EMBL/GenBank/DDBJ whole genome shotgun (WGS) entry which is preliminary data.</text>
</comment>
<dbReference type="PANTHER" id="PTHR33937">
    <property type="entry name" value="IRON-MOLYBDENUM PROTEIN-RELATED-RELATED"/>
    <property type="match status" value="1"/>
</dbReference>
<dbReference type="InterPro" id="IPR011991">
    <property type="entry name" value="ArsR-like_HTH"/>
</dbReference>
<proteinExistence type="predicted"/>
<dbReference type="eggNOG" id="COG0640">
    <property type="taxonomic scope" value="Bacteria"/>
</dbReference>
<dbReference type="CDD" id="cd00090">
    <property type="entry name" value="HTH_ARSR"/>
    <property type="match status" value="1"/>
</dbReference>
<dbReference type="AlphaFoldDB" id="A0A174WL17"/>
<dbReference type="RefSeq" id="WP_034865869.1">
    <property type="nucleotide sequence ID" value="NZ_CAXSZC010000011.1"/>
</dbReference>
<dbReference type="InterPro" id="IPR036390">
    <property type="entry name" value="WH_DNA-bd_sf"/>
</dbReference>
<dbReference type="SUPFAM" id="SSF53146">
    <property type="entry name" value="Nitrogenase accessory factor-like"/>
    <property type="match status" value="1"/>
</dbReference>
<dbReference type="InterPro" id="IPR036388">
    <property type="entry name" value="WH-like_DNA-bd_sf"/>
</dbReference>
<dbReference type="Pfam" id="PF01022">
    <property type="entry name" value="HTH_5"/>
    <property type="match status" value="1"/>
</dbReference>
<dbReference type="InterPro" id="IPR003731">
    <property type="entry name" value="Di-Nase_FeMo-co_biosynth"/>
</dbReference>
<dbReference type="Pfam" id="PF02579">
    <property type="entry name" value="Nitro_FeMo-Co"/>
    <property type="match status" value="1"/>
</dbReference>
<dbReference type="Proteomes" id="UP000092714">
    <property type="component" value="Unassembled WGS sequence"/>
</dbReference>
<dbReference type="SUPFAM" id="SSF46785">
    <property type="entry name" value="Winged helix' DNA-binding domain"/>
    <property type="match status" value="1"/>
</dbReference>
<dbReference type="OrthoDB" id="9807451at2"/>
<organism evidence="2 3">
    <name type="scientific">Clostridium paraputrificum</name>
    <dbReference type="NCBI Taxonomy" id="29363"/>
    <lineage>
        <taxon>Bacteria</taxon>
        <taxon>Bacillati</taxon>
        <taxon>Bacillota</taxon>
        <taxon>Clostridia</taxon>
        <taxon>Eubacteriales</taxon>
        <taxon>Clostridiaceae</taxon>
        <taxon>Clostridium</taxon>
    </lineage>
</organism>
<dbReference type="InterPro" id="IPR001845">
    <property type="entry name" value="HTH_ArsR_DNA-bd_dom"/>
</dbReference>
<dbReference type="GO" id="GO:0003700">
    <property type="term" value="F:DNA-binding transcription factor activity"/>
    <property type="evidence" value="ECO:0007669"/>
    <property type="project" value="InterPro"/>
</dbReference>
<dbReference type="PRINTS" id="PR00778">
    <property type="entry name" value="HTHARSR"/>
</dbReference>
<dbReference type="EMBL" id="MAPZ01000016">
    <property type="protein sequence ID" value="OBY11066.1"/>
    <property type="molecule type" value="Genomic_DNA"/>
</dbReference>
<dbReference type="Gene3D" id="3.30.420.130">
    <property type="entry name" value="Dinitrogenase iron-molybdenum cofactor biosynthesis domain"/>
    <property type="match status" value="1"/>
</dbReference>
<dbReference type="InterPro" id="IPR051840">
    <property type="entry name" value="NifX/NifY_domain"/>
</dbReference>
<dbReference type="PROSITE" id="PS50987">
    <property type="entry name" value="HTH_ARSR_2"/>
    <property type="match status" value="1"/>
</dbReference>
<protein>
    <submittedName>
        <fullName evidence="2">ArsR family transcriptional regulator</fullName>
    </submittedName>
</protein>
<sequence>MEEFIKIFKALGDETRVNILLLISNRGMCAKGIARHLEISEAAVSQQIKILKDIDLIQGYKIGYHIIYDLNEEKINSSIKFLELIIDNEKTSTTNIANLKCLNGCKHMKCASNNKIKEEPIMKICFPVESNEGVKSIPYGHFGTAPLFVICDLETNKVKSVGNGDLGHEHGKCQPMKALSGEEVDAVVVGGIGAGAINKLNSMGIKVFQAIQGDLEKNLEAFKENKLKEFPSTHVCNHDGCSH</sequence>
<dbReference type="Gene3D" id="1.10.10.10">
    <property type="entry name" value="Winged helix-like DNA-binding domain superfamily/Winged helix DNA-binding domain"/>
    <property type="match status" value="1"/>
</dbReference>
<dbReference type="GeneID" id="89688398"/>
<dbReference type="PANTHER" id="PTHR33937:SF2">
    <property type="entry name" value="DINITROGENASE IRON-MOLYBDENUM COFACTOR BIOSYNTHESIS DOMAIN-CONTAINING PROTEIN"/>
    <property type="match status" value="1"/>
</dbReference>
<evidence type="ECO:0000313" key="2">
    <source>
        <dbReference type="EMBL" id="OBY11066.1"/>
    </source>
</evidence>
<keyword evidence="3" id="KW-1185">Reference proteome</keyword>
<dbReference type="eggNOG" id="COG1433">
    <property type="taxonomic scope" value="Bacteria"/>
</dbReference>
<dbReference type="InterPro" id="IPR033913">
    <property type="entry name" value="MTH1175_dom"/>
</dbReference>
<reference evidence="2 3" key="1">
    <citation type="submission" date="2016-06" db="EMBL/GenBank/DDBJ databases">
        <authorList>
            <person name="Kjaerup R.B."/>
            <person name="Dalgaard T.S."/>
            <person name="Juul-Madsen H.R."/>
        </authorList>
    </citation>
    <scope>NUCLEOTIDE SEQUENCE [LARGE SCALE GENOMIC DNA]</scope>
    <source>
        <strain evidence="2 3">373-A1</strain>
    </source>
</reference>
<feature type="domain" description="HTH arsR-type" evidence="1">
    <location>
        <begin position="1"/>
        <end position="90"/>
    </location>
</feature>
<accession>A0A174WL17</accession>
<evidence type="ECO:0000259" key="1">
    <source>
        <dbReference type="PROSITE" id="PS50987"/>
    </source>
</evidence>
<dbReference type="CDD" id="cd00851">
    <property type="entry name" value="MTH1175"/>
    <property type="match status" value="1"/>
</dbReference>
<dbReference type="NCBIfam" id="NF033788">
    <property type="entry name" value="HTH_metalloreg"/>
    <property type="match status" value="1"/>
</dbReference>
<gene>
    <name evidence="2" type="ORF">CP373A1_06100</name>
</gene>
<dbReference type="InterPro" id="IPR036105">
    <property type="entry name" value="DiNase_FeMo-co_biosyn_sf"/>
</dbReference>